<evidence type="ECO:0000313" key="3">
    <source>
        <dbReference type="Proteomes" id="UP000178129"/>
    </source>
</evidence>
<name>A0A1E1JXU3_9HELO</name>
<feature type="region of interest" description="Disordered" evidence="1">
    <location>
        <begin position="1"/>
        <end position="52"/>
    </location>
</feature>
<accession>A0A1E1JXU3</accession>
<feature type="compositionally biased region" description="Basic and acidic residues" evidence="1">
    <location>
        <begin position="248"/>
        <end position="263"/>
    </location>
</feature>
<gene>
    <name evidence="2" type="ORF">RCO7_06824</name>
</gene>
<dbReference type="Proteomes" id="UP000178129">
    <property type="component" value="Unassembled WGS sequence"/>
</dbReference>
<feature type="region of interest" description="Disordered" evidence="1">
    <location>
        <begin position="305"/>
        <end position="330"/>
    </location>
</feature>
<organism evidence="2 3">
    <name type="scientific">Rhynchosporium graminicola</name>
    <dbReference type="NCBI Taxonomy" id="2792576"/>
    <lineage>
        <taxon>Eukaryota</taxon>
        <taxon>Fungi</taxon>
        <taxon>Dikarya</taxon>
        <taxon>Ascomycota</taxon>
        <taxon>Pezizomycotina</taxon>
        <taxon>Leotiomycetes</taxon>
        <taxon>Helotiales</taxon>
        <taxon>Ploettnerulaceae</taxon>
        <taxon>Rhynchosporium</taxon>
    </lineage>
</organism>
<reference evidence="3" key="1">
    <citation type="submission" date="2016-03" db="EMBL/GenBank/DDBJ databases">
        <authorList>
            <person name="Ploux O."/>
        </authorList>
    </citation>
    <scope>NUCLEOTIDE SEQUENCE [LARGE SCALE GENOMIC DNA]</scope>
    <source>
        <strain evidence="3">UK7</strain>
    </source>
</reference>
<dbReference type="InParanoid" id="A0A1E1JXU3"/>
<proteinExistence type="predicted"/>
<dbReference type="AlphaFoldDB" id="A0A1E1JXU3"/>
<feature type="region of interest" description="Disordered" evidence="1">
    <location>
        <begin position="223"/>
        <end position="288"/>
    </location>
</feature>
<dbReference type="Gene3D" id="6.10.280.230">
    <property type="match status" value="1"/>
</dbReference>
<comment type="caution">
    <text evidence="2">The sequence shown here is derived from an EMBL/GenBank/DDBJ whole genome shotgun (WGS) entry which is preliminary data.</text>
</comment>
<dbReference type="EMBL" id="FJUW01000004">
    <property type="protein sequence ID" value="CZS90633.1"/>
    <property type="molecule type" value="Genomic_DNA"/>
</dbReference>
<dbReference type="STRING" id="914237.A0A1E1JXU3"/>
<sequence length="330" mass="36577">MADSMCGPSNALQNFQKHSTVDRTLQQDRLVSRNSPSQGFRSSPGLNGGQIDRDFESFQAGRLPLDHGYQPQGMSNAPQRFQQAGPSGWASDFQRLHISSHAPQFQQQPLNPQLQQRQNDAGWHEEFARQQGQTSNMGQVPNQMNPQHRSMGGINMTPQYMGGYAQPQANMSMVQQPQQSAEASDEAFARAFEEAERAALEEAEMEASRFEQDQSVEMGQDILIDESAERLMPDASDILGQQRIGADTIHDPLDQSPEAREQQDDPDALSKTAGQLLHSVQKEQSSKFRNSQFLELMRAFRDKEATVDGDQVVGTGIDSGMSQDALKVAP</sequence>
<evidence type="ECO:0000313" key="2">
    <source>
        <dbReference type="EMBL" id="CZS90633.1"/>
    </source>
</evidence>
<feature type="compositionally biased region" description="Polar residues" evidence="1">
    <location>
        <begin position="10"/>
        <end position="45"/>
    </location>
</feature>
<protein>
    <submittedName>
        <fullName evidence="2">Related to peroxisome biogenesis factor 20</fullName>
    </submittedName>
</protein>
<evidence type="ECO:0000256" key="1">
    <source>
        <dbReference type="SAM" id="MobiDB-lite"/>
    </source>
</evidence>
<keyword evidence="3" id="KW-1185">Reference proteome</keyword>